<gene>
    <name evidence="1" type="ordered locus">Desmu_0691</name>
</gene>
<evidence type="ECO:0000313" key="2">
    <source>
        <dbReference type="Proteomes" id="UP000001068"/>
    </source>
</evidence>
<dbReference type="AlphaFoldDB" id="E8R922"/>
<reference evidence="2" key="1">
    <citation type="submission" date="2010-11" db="EMBL/GenBank/DDBJ databases">
        <title>The complete genome of Desulfurococcus mucosus DSM 2162.</title>
        <authorList>
            <consortium name="US DOE Joint Genome Institute (JGI-PGF)"/>
            <person name="Lucas S."/>
            <person name="Copeland A."/>
            <person name="Lapidus A."/>
            <person name="Bruce D."/>
            <person name="Goodwin L."/>
            <person name="Pitluck S."/>
            <person name="Kyrpides N."/>
            <person name="Mavromatis K."/>
            <person name="Pagani I."/>
            <person name="Ivanova N."/>
            <person name="Ovchinnikova G."/>
            <person name="Chertkov O."/>
            <person name="Held B."/>
            <person name="Brettin T."/>
            <person name="Detter J.C."/>
            <person name="Tapia R."/>
            <person name="Han C."/>
            <person name="Land M."/>
            <person name="Hauser L."/>
            <person name="Markowitz V."/>
            <person name="Cheng J.-F."/>
            <person name="Hugenholtz P."/>
            <person name="Woyke T."/>
            <person name="Wu D."/>
            <person name="Wirth R."/>
            <person name="Bilek Y."/>
            <person name="Hader T."/>
            <person name="Klenk H.-P."/>
            <person name="Eisen J.A."/>
        </authorList>
    </citation>
    <scope>NUCLEOTIDE SEQUENCE [LARGE SCALE GENOMIC DNA]</scope>
    <source>
        <strain evidence="2">ATCC 35584 / DSM 2162 / JCM 9187 / O7/1</strain>
    </source>
</reference>
<dbReference type="Pfam" id="PF06677">
    <property type="entry name" value="Auto_anti-p27"/>
    <property type="match status" value="1"/>
</dbReference>
<accession>E8R922</accession>
<evidence type="ECO:0000313" key="1">
    <source>
        <dbReference type="EMBL" id="ADV64998.1"/>
    </source>
</evidence>
<organism evidence="1 2">
    <name type="scientific">Desulfurococcus mucosus (strain ATCC 35584 / DSM 2162 / JCM 9187 / O7/1)</name>
    <dbReference type="NCBI Taxonomy" id="765177"/>
    <lineage>
        <taxon>Archaea</taxon>
        <taxon>Thermoproteota</taxon>
        <taxon>Thermoprotei</taxon>
        <taxon>Desulfurococcales</taxon>
        <taxon>Desulfurococcaceae</taxon>
        <taxon>Desulfurococcus</taxon>
    </lineage>
</organism>
<proteinExistence type="predicted"/>
<dbReference type="RefSeq" id="WP_013562220.1">
    <property type="nucleotide sequence ID" value="NC_014961.1"/>
</dbReference>
<name>E8R922_DESM0</name>
<dbReference type="KEGG" id="dmu:Desmu_0691"/>
<dbReference type="EMBL" id="CP002363">
    <property type="protein sequence ID" value="ADV64998.1"/>
    <property type="molecule type" value="Genomic_DNA"/>
</dbReference>
<dbReference type="HOGENOM" id="CLU_142653_1_0_2"/>
<dbReference type="eggNOG" id="arCOG00578">
    <property type="taxonomic scope" value="Archaea"/>
</dbReference>
<sequence>MSERDPIKVMAELLKSGATMLPETCPVEGCNLPLFKLRSGEIVCPVHGKVHVVRTEEEVREVYSKTTLALLLDKVESTAIRVIDSLVGEPDADASEIIRWLEVLERVERLKSMTKGRPQG</sequence>
<keyword evidence="2" id="KW-1185">Reference proteome</keyword>
<dbReference type="InterPro" id="IPR009563">
    <property type="entry name" value="SSSCA1"/>
</dbReference>
<reference evidence="1 2" key="2">
    <citation type="journal article" date="2011" name="Stand. Genomic Sci.">
        <title>Complete genome sequence of Desulfurococcus mucosus type strain (O7/1).</title>
        <authorList>
            <person name="Wirth R."/>
            <person name="Chertkov O."/>
            <person name="Held B."/>
            <person name="Lapidus A."/>
            <person name="Nolan M."/>
            <person name="Lucas S."/>
            <person name="Hammon N."/>
            <person name="Deshpande S."/>
            <person name="Cheng J.F."/>
            <person name="Tapia R."/>
            <person name="Han C."/>
            <person name="Goodwin L."/>
            <person name="Pitluck S."/>
            <person name="Liolios K."/>
            <person name="Ioanna P."/>
            <person name="Ivanova N."/>
            <person name="Mavromatis K."/>
            <person name="Mikhailova N."/>
            <person name="Pati A."/>
            <person name="Chen A."/>
            <person name="Palaniappan K."/>
            <person name="Land M."/>
            <person name="Hauser L."/>
            <person name="Chang Y.J."/>
            <person name="Jeffries C.D."/>
            <person name="Bilek Y."/>
            <person name="Hader T."/>
            <person name="Rohde M."/>
            <person name="Spring S."/>
            <person name="Sikorski J."/>
            <person name="Goker M."/>
            <person name="Woyke T."/>
            <person name="Bristow J."/>
            <person name="Eisen J.A."/>
            <person name="Markowitz V."/>
            <person name="Hugenholtz P."/>
            <person name="Kyrpides N.C."/>
            <person name="Klenk H.P."/>
        </authorList>
    </citation>
    <scope>NUCLEOTIDE SEQUENCE [LARGE SCALE GENOMIC DNA]</scope>
    <source>
        <strain evidence="2">ATCC 35584 / DSM 2162 / JCM 9187 / O7/1</strain>
    </source>
</reference>
<dbReference type="STRING" id="765177.Desmu_0691"/>
<dbReference type="Proteomes" id="UP000001068">
    <property type="component" value="Chromosome"/>
</dbReference>
<dbReference type="NCBIfam" id="NF001647">
    <property type="entry name" value="PRK00420.1-4"/>
    <property type="match status" value="1"/>
</dbReference>
<dbReference type="OrthoDB" id="26305at2157"/>
<protein>
    <submittedName>
        <fullName evidence="1">Sjogrens syndrome scleroderma autoantigen 1</fullName>
    </submittedName>
</protein>
<dbReference type="GeneID" id="10153386"/>